<organism evidence="6 7">
    <name type="scientific">Nonomuraea aridisoli</name>
    <dbReference type="NCBI Taxonomy" id="2070368"/>
    <lineage>
        <taxon>Bacteria</taxon>
        <taxon>Bacillati</taxon>
        <taxon>Actinomycetota</taxon>
        <taxon>Actinomycetes</taxon>
        <taxon>Streptosporangiales</taxon>
        <taxon>Streptosporangiaceae</taxon>
        <taxon>Nonomuraea</taxon>
    </lineage>
</organism>
<evidence type="ECO:0000256" key="1">
    <source>
        <dbReference type="ARBA" id="ARBA00007963"/>
    </source>
</evidence>
<dbReference type="Pfam" id="PF01951">
    <property type="entry name" value="Archease"/>
    <property type="match status" value="1"/>
</dbReference>
<evidence type="ECO:0000256" key="2">
    <source>
        <dbReference type="ARBA" id="ARBA00022694"/>
    </source>
</evidence>
<sequence>MRVTLSGAGTAQRMGRGHRAVSRVADVVVEAWADGREECLAEVVQALVESCARAGDAVPDACVMFALAEETDEALLTAVLDEVIRQIEANGRVTVDVSVDERTGATRGQVEVRLATVPVEAVERVATAPAALAVHGVRFGCEDGVWRARLHLAL</sequence>
<comment type="caution">
    <text evidence="6">The sequence shown here is derived from an EMBL/GenBank/DDBJ whole genome shotgun (WGS) entry which is preliminary data.</text>
</comment>
<dbReference type="EMBL" id="POUD01000085">
    <property type="protein sequence ID" value="PZG16394.1"/>
    <property type="molecule type" value="Genomic_DNA"/>
</dbReference>
<accession>A0A2W2FMR0</accession>
<protein>
    <submittedName>
        <fullName evidence="6">Protein archease</fullName>
    </submittedName>
</protein>
<dbReference type="Gene3D" id="3.55.10.10">
    <property type="entry name" value="Archease domain"/>
    <property type="match status" value="1"/>
</dbReference>
<dbReference type="AlphaFoldDB" id="A0A2W2FMR0"/>
<keyword evidence="2" id="KW-0819">tRNA processing</keyword>
<keyword evidence="3" id="KW-0479">Metal-binding</keyword>
<evidence type="ECO:0000313" key="6">
    <source>
        <dbReference type="EMBL" id="PZG16394.1"/>
    </source>
</evidence>
<keyword evidence="7" id="KW-1185">Reference proteome</keyword>
<dbReference type="OrthoDB" id="3827441at2"/>
<dbReference type="SUPFAM" id="SSF69819">
    <property type="entry name" value="MTH1598-like"/>
    <property type="match status" value="1"/>
</dbReference>
<proteinExistence type="inferred from homology"/>
<dbReference type="InterPro" id="IPR036820">
    <property type="entry name" value="Archease_dom_sf"/>
</dbReference>
<evidence type="ECO:0000256" key="4">
    <source>
        <dbReference type="ARBA" id="ARBA00022837"/>
    </source>
</evidence>
<dbReference type="Proteomes" id="UP000249304">
    <property type="component" value="Unassembled WGS sequence"/>
</dbReference>
<keyword evidence="4" id="KW-0106">Calcium</keyword>
<gene>
    <name evidence="6" type="ORF">C1J01_21070</name>
</gene>
<dbReference type="InterPro" id="IPR023572">
    <property type="entry name" value="Archease_dom"/>
</dbReference>
<feature type="domain" description="Archease" evidence="5">
    <location>
        <begin position="22"/>
        <end position="150"/>
    </location>
</feature>
<dbReference type="GO" id="GO:0046872">
    <property type="term" value="F:metal ion binding"/>
    <property type="evidence" value="ECO:0007669"/>
    <property type="project" value="UniProtKB-KW"/>
</dbReference>
<name>A0A2W2FMR0_9ACTN</name>
<evidence type="ECO:0000313" key="7">
    <source>
        <dbReference type="Proteomes" id="UP000249304"/>
    </source>
</evidence>
<reference evidence="6 7" key="1">
    <citation type="submission" date="2018-01" db="EMBL/GenBank/DDBJ databases">
        <title>Draft genome sequence of Nonomuraea sp. KC333.</title>
        <authorList>
            <person name="Sahin N."/>
            <person name="Saygin H."/>
            <person name="Ay H."/>
        </authorList>
    </citation>
    <scope>NUCLEOTIDE SEQUENCE [LARGE SCALE GENOMIC DNA]</scope>
    <source>
        <strain evidence="6 7">KC333</strain>
    </source>
</reference>
<dbReference type="GO" id="GO:0008033">
    <property type="term" value="P:tRNA processing"/>
    <property type="evidence" value="ECO:0007669"/>
    <property type="project" value="UniProtKB-KW"/>
</dbReference>
<evidence type="ECO:0000259" key="5">
    <source>
        <dbReference type="Pfam" id="PF01951"/>
    </source>
</evidence>
<comment type="similarity">
    <text evidence="1">Belongs to the archease family.</text>
</comment>
<evidence type="ECO:0000256" key="3">
    <source>
        <dbReference type="ARBA" id="ARBA00022723"/>
    </source>
</evidence>
<dbReference type="RefSeq" id="WP_111180708.1">
    <property type="nucleotide sequence ID" value="NZ_POUD01000085.1"/>
</dbReference>